<accession>A0A8S5UJS4</accession>
<sequence>MLHCPFRYSGTLGNFRGCVSGDFCQPFFKIHACNCN</sequence>
<reference evidence="1" key="1">
    <citation type="journal article" date="2021" name="Proc. Natl. Acad. Sci. U.S.A.">
        <title>A Catalog of Tens of Thousands of Viruses from Human Metagenomes Reveals Hidden Associations with Chronic Diseases.</title>
        <authorList>
            <person name="Tisza M.J."/>
            <person name="Buck C.B."/>
        </authorList>
    </citation>
    <scope>NUCLEOTIDE SEQUENCE</scope>
    <source>
        <strain evidence="1">Ctvph17</strain>
    </source>
</reference>
<evidence type="ECO:0000313" key="1">
    <source>
        <dbReference type="EMBL" id="DAF94650.1"/>
    </source>
</evidence>
<organism evidence="1">
    <name type="scientific">Siphoviridae sp. ctvph17</name>
    <dbReference type="NCBI Taxonomy" id="2825724"/>
    <lineage>
        <taxon>Viruses</taxon>
        <taxon>Duplodnaviria</taxon>
        <taxon>Heunggongvirae</taxon>
        <taxon>Uroviricota</taxon>
        <taxon>Caudoviricetes</taxon>
    </lineage>
</organism>
<dbReference type="EMBL" id="BK016095">
    <property type="protein sequence ID" value="DAF94650.1"/>
    <property type="molecule type" value="Genomic_DNA"/>
</dbReference>
<protein>
    <submittedName>
        <fullName evidence="1">Uncharacterized protein</fullName>
    </submittedName>
</protein>
<name>A0A8S5UJS4_9CAUD</name>
<proteinExistence type="predicted"/>